<evidence type="ECO:0000313" key="2">
    <source>
        <dbReference type="EMBL" id="CAF1627586.1"/>
    </source>
</evidence>
<sequence length="30" mass="3166">MTITQSWNQLANGKPARPGLSESVTGPVQP</sequence>
<organism evidence="2 4">
    <name type="scientific">Didymodactylos carnosus</name>
    <dbReference type="NCBI Taxonomy" id="1234261"/>
    <lineage>
        <taxon>Eukaryota</taxon>
        <taxon>Metazoa</taxon>
        <taxon>Spiralia</taxon>
        <taxon>Gnathifera</taxon>
        <taxon>Rotifera</taxon>
        <taxon>Eurotatoria</taxon>
        <taxon>Bdelloidea</taxon>
        <taxon>Philodinida</taxon>
        <taxon>Philodinidae</taxon>
        <taxon>Didymodactylos</taxon>
    </lineage>
</organism>
<comment type="caution">
    <text evidence="2">The sequence shown here is derived from an EMBL/GenBank/DDBJ whole genome shotgun (WGS) entry which is preliminary data.</text>
</comment>
<name>A0A816CZ94_9BILA</name>
<proteinExistence type="predicted"/>
<accession>A0A816CZ94</accession>
<dbReference type="EMBL" id="CAJOBC010110221">
    <property type="protein sequence ID" value="CAF4523157.1"/>
    <property type="molecule type" value="Genomic_DNA"/>
</dbReference>
<keyword evidence="4" id="KW-1185">Reference proteome</keyword>
<dbReference type="AlphaFoldDB" id="A0A816CZ94"/>
<gene>
    <name evidence="2" type="ORF">GPM918_LOCUS44142</name>
    <name evidence="3" type="ORF">SRO942_LOCUS45869</name>
</gene>
<feature type="compositionally biased region" description="Polar residues" evidence="1">
    <location>
        <begin position="1"/>
        <end position="11"/>
    </location>
</feature>
<feature type="non-terminal residue" evidence="2">
    <location>
        <position position="30"/>
    </location>
</feature>
<dbReference type="Proteomes" id="UP000663829">
    <property type="component" value="Unassembled WGS sequence"/>
</dbReference>
<dbReference type="EMBL" id="CAJNOQ010042608">
    <property type="protein sequence ID" value="CAF1627586.1"/>
    <property type="molecule type" value="Genomic_DNA"/>
</dbReference>
<protein>
    <submittedName>
        <fullName evidence="2">Uncharacterized protein</fullName>
    </submittedName>
</protein>
<reference evidence="2" key="1">
    <citation type="submission" date="2021-02" db="EMBL/GenBank/DDBJ databases">
        <authorList>
            <person name="Nowell W R."/>
        </authorList>
    </citation>
    <scope>NUCLEOTIDE SEQUENCE</scope>
</reference>
<evidence type="ECO:0000313" key="4">
    <source>
        <dbReference type="Proteomes" id="UP000663829"/>
    </source>
</evidence>
<feature type="region of interest" description="Disordered" evidence="1">
    <location>
        <begin position="1"/>
        <end position="30"/>
    </location>
</feature>
<evidence type="ECO:0000313" key="3">
    <source>
        <dbReference type="EMBL" id="CAF4523157.1"/>
    </source>
</evidence>
<dbReference type="Proteomes" id="UP000681722">
    <property type="component" value="Unassembled WGS sequence"/>
</dbReference>
<evidence type="ECO:0000256" key="1">
    <source>
        <dbReference type="SAM" id="MobiDB-lite"/>
    </source>
</evidence>